<proteinExistence type="inferred from homology"/>
<keyword evidence="8" id="KW-1133">Transmembrane helix</keyword>
<keyword evidence="7" id="KW-0653">Protein transport</keyword>
<name>A0A840Z2K6_9SPHN</name>
<dbReference type="InterPro" id="IPR037682">
    <property type="entry name" value="TonB_C"/>
</dbReference>
<dbReference type="Gene3D" id="3.30.1150.10">
    <property type="match status" value="1"/>
</dbReference>
<accession>A0A840Z2K6</accession>
<evidence type="ECO:0000313" key="11">
    <source>
        <dbReference type="EMBL" id="MBB5719984.1"/>
    </source>
</evidence>
<dbReference type="AlphaFoldDB" id="A0A840Z2K6"/>
<dbReference type="SUPFAM" id="SSF74653">
    <property type="entry name" value="TolA/TonB C-terminal domain"/>
    <property type="match status" value="1"/>
</dbReference>
<evidence type="ECO:0000313" key="12">
    <source>
        <dbReference type="Proteomes" id="UP000554342"/>
    </source>
</evidence>
<dbReference type="Pfam" id="PF03544">
    <property type="entry name" value="TonB_C"/>
    <property type="match status" value="1"/>
</dbReference>
<dbReference type="InterPro" id="IPR051045">
    <property type="entry name" value="TonB-dependent_transducer"/>
</dbReference>
<evidence type="ECO:0000256" key="7">
    <source>
        <dbReference type="ARBA" id="ARBA00022927"/>
    </source>
</evidence>
<evidence type="ECO:0000256" key="8">
    <source>
        <dbReference type="ARBA" id="ARBA00022989"/>
    </source>
</evidence>
<dbReference type="GO" id="GO:0098797">
    <property type="term" value="C:plasma membrane protein complex"/>
    <property type="evidence" value="ECO:0007669"/>
    <property type="project" value="TreeGrafter"/>
</dbReference>
<evidence type="ECO:0000256" key="9">
    <source>
        <dbReference type="ARBA" id="ARBA00023136"/>
    </source>
</evidence>
<dbReference type="PROSITE" id="PS52015">
    <property type="entry name" value="TONB_CTD"/>
    <property type="match status" value="1"/>
</dbReference>
<keyword evidence="3" id="KW-0813">Transport</keyword>
<feature type="domain" description="TonB C-terminal" evidence="10">
    <location>
        <begin position="50"/>
        <end position="148"/>
    </location>
</feature>
<sequence length="234" mass="24694">MIGLWMLGLAVAAQAGSGDGAQAVQKDVPAQAKDSDSGVILSGIVGPKPAHPAKLVSGGISDDDYPAAARKAGEQGRAVVGYTVDTHGTPVDCTIVKSSGSQTLDSTTCALVTQRFRYKPARDKAGKPVVEHRVQGVTWGLEGETLMSAPDFSKQETGKQFKLDVLIDEQGRVLYCTAKTGEIGDALESQPEACQNFPAGKQVAEPATRDGKPVRYHMIVDSRTTFVPDAEKQP</sequence>
<evidence type="ECO:0000256" key="2">
    <source>
        <dbReference type="ARBA" id="ARBA00006555"/>
    </source>
</evidence>
<dbReference type="GO" id="GO:0031992">
    <property type="term" value="F:energy transducer activity"/>
    <property type="evidence" value="ECO:0007669"/>
    <property type="project" value="TreeGrafter"/>
</dbReference>
<comment type="subcellular location">
    <subcellularLocation>
        <location evidence="1">Cell inner membrane</location>
        <topology evidence="1">Single-pass membrane protein</topology>
        <orientation evidence="1">Periplasmic side</orientation>
    </subcellularLocation>
</comment>
<evidence type="ECO:0000256" key="5">
    <source>
        <dbReference type="ARBA" id="ARBA00022519"/>
    </source>
</evidence>
<dbReference type="InterPro" id="IPR006260">
    <property type="entry name" value="TonB/TolA_C"/>
</dbReference>
<evidence type="ECO:0000256" key="1">
    <source>
        <dbReference type="ARBA" id="ARBA00004383"/>
    </source>
</evidence>
<evidence type="ECO:0000259" key="10">
    <source>
        <dbReference type="PROSITE" id="PS52015"/>
    </source>
</evidence>
<dbReference type="RefSeq" id="WP_184005412.1">
    <property type="nucleotide sequence ID" value="NZ_BAABIF010000011.1"/>
</dbReference>
<keyword evidence="12" id="KW-1185">Reference proteome</keyword>
<dbReference type="GO" id="GO:0055085">
    <property type="term" value="P:transmembrane transport"/>
    <property type="evidence" value="ECO:0007669"/>
    <property type="project" value="InterPro"/>
</dbReference>
<dbReference type="PANTHER" id="PTHR33446:SF2">
    <property type="entry name" value="PROTEIN TONB"/>
    <property type="match status" value="1"/>
</dbReference>
<dbReference type="EMBL" id="JACIJI010000007">
    <property type="protein sequence ID" value="MBB5719984.1"/>
    <property type="molecule type" value="Genomic_DNA"/>
</dbReference>
<reference evidence="11 12" key="1">
    <citation type="submission" date="2020-08" db="EMBL/GenBank/DDBJ databases">
        <title>Genomic Encyclopedia of Type Strains, Phase IV (KMG-IV): sequencing the most valuable type-strain genomes for metagenomic binning, comparative biology and taxonomic classification.</title>
        <authorList>
            <person name="Goeker M."/>
        </authorList>
    </citation>
    <scope>NUCLEOTIDE SEQUENCE [LARGE SCALE GENOMIC DNA]</scope>
    <source>
        <strain evidence="11 12">DSM 27203</strain>
    </source>
</reference>
<keyword evidence="5" id="KW-0997">Cell inner membrane</keyword>
<evidence type="ECO:0000256" key="4">
    <source>
        <dbReference type="ARBA" id="ARBA00022475"/>
    </source>
</evidence>
<dbReference type="PANTHER" id="PTHR33446">
    <property type="entry name" value="PROTEIN TONB-RELATED"/>
    <property type="match status" value="1"/>
</dbReference>
<keyword evidence="6" id="KW-0812">Transmembrane</keyword>
<gene>
    <name evidence="11" type="ORF">FHR23_002943</name>
</gene>
<dbReference type="NCBIfam" id="TIGR01352">
    <property type="entry name" value="tonB_Cterm"/>
    <property type="match status" value="1"/>
</dbReference>
<organism evidence="11 12">
    <name type="scientific">Stakelama sediminis</name>
    <dbReference type="NCBI Taxonomy" id="463200"/>
    <lineage>
        <taxon>Bacteria</taxon>
        <taxon>Pseudomonadati</taxon>
        <taxon>Pseudomonadota</taxon>
        <taxon>Alphaproteobacteria</taxon>
        <taxon>Sphingomonadales</taxon>
        <taxon>Sphingomonadaceae</taxon>
        <taxon>Stakelama</taxon>
    </lineage>
</organism>
<evidence type="ECO:0000256" key="6">
    <source>
        <dbReference type="ARBA" id="ARBA00022692"/>
    </source>
</evidence>
<keyword evidence="4" id="KW-1003">Cell membrane</keyword>
<dbReference type="GO" id="GO:0015031">
    <property type="term" value="P:protein transport"/>
    <property type="evidence" value="ECO:0007669"/>
    <property type="project" value="UniProtKB-KW"/>
</dbReference>
<comment type="caution">
    <text evidence="11">The sequence shown here is derived from an EMBL/GenBank/DDBJ whole genome shotgun (WGS) entry which is preliminary data.</text>
</comment>
<dbReference type="Proteomes" id="UP000554342">
    <property type="component" value="Unassembled WGS sequence"/>
</dbReference>
<evidence type="ECO:0000256" key="3">
    <source>
        <dbReference type="ARBA" id="ARBA00022448"/>
    </source>
</evidence>
<comment type="similarity">
    <text evidence="2">Belongs to the TonB family.</text>
</comment>
<keyword evidence="9" id="KW-0472">Membrane</keyword>
<protein>
    <submittedName>
        <fullName evidence="11">TonB family protein</fullName>
    </submittedName>
</protein>